<dbReference type="Gene3D" id="3.20.20.80">
    <property type="entry name" value="Glycosidases"/>
    <property type="match status" value="1"/>
</dbReference>
<keyword evidence="6" id="KW-1185">Reference proteome</keyword>
<accession>A0ABT8WXJ3</accession>
<organism evidence="5 6">
    <name type="scientific">Flavivirga amylovorans</name>
    <dbReference type="NCBI Taxonomy" id="870486"/>
    <lineage>
        <taxon>Bacteria</taxon>
        <taxon>Pseudomonadati</taxon>
        <taxon>Bacteroidota</taxon>
        <taxon>Flavobacteriia</taxon>
        <taxon>Flavobacteriales</taxon>
        <taxon>Flavobacteriaceae</taxon>
        <taxon>Flavivirga</taxon>
    </lineage>
</organism>
<feature type="signal peptide" evidence="1">
    <location>
        <begin position="1"/>
        <end position="21"/>
    </location>
</feature>
<proteinExistence type="predicted"/>
<comment type="caution">
    <text evidence="5">The sequence shown here is derived from an EMBL/GenBank/DDBJ whole genome shotgun (WGS) entry which is preliminary data.</text>
</comment>
<evidence type="ECO:0000313" key="6">
    <source>
        <dbReference type="Proteomes" id="UP001176891"/>
    </source>
</evidence>
<protein>
    <recommendedName>
        <fullName evidence="7">PQQ-binding-like beta-propeller repeat protein</fullName>
    </recommendedName>
</protein>
<feature type="domain" description="Lambda-carrageenase C-terminal" evidence="3">
    <location>
        <begin position="829"/>
        <end position="901"/>
    </location>
</feature>
<dbReference type="InterPro" id="IPR011047">
    <property type="entry name" value="Quinoprotein_ADH-like_sf"/>
</dbReference>
<reference evidence="5" key="1">
    <citation type="submission" date="2023-07" db="EMBL/GenBank/DDBJ databases">
        <title>Two novel species in the genus Flavivirga.</title>
        <authorList>
            <person name="Kwon K."/>
        </authorList>
    </citation>
    <scope>NUCLEOTIDE SEQUENCE</scope>
    <source>
        <strain evidence="5">KACC 14157</strain>
    </source>
</reference>
<dbReference type="Gene3D" id="2.130.10.10">
    <property type="entry name" value="YVTN repeat-like/Quinoprotein amine dehydrogenase"/>
    <property type="match status" value="1"/>
</dbReference>
<dbReference type="InterPro" id="IPR015943">
    <property type="entry name" value="WD40/YVTN_repeat-like_dom_sf"/>
</dbReference>
<feature type="domain" description="Lambda-carrageenase beta-propeller" evidence="4">
    <location>
        <begin position="59"/>
        <end position="360"/>
    </location>
</feature>
<feature type="domain" description="Lambda-carrageenase middle" evidence="2">
    <location>
        <begin position="442"/>
        <end position="781"/>
    </location>
</feature>
<dbReference type="RefSeq" id="WP_303280719.1">
    <property type="nucleotide sequence ID" value="NZ_BAABCZ010000016.1"/>
</dbReference>
<name>A0ABT8WXJ3_9FLAO</name>
<evidence type="ECO:0000256" key="1">
    <source>
        <dbReference type="SAM" id="SignalP"/>
    </source>
</evidence>
<dbReference type="EMBL" id="JAUOEM010000001">
    <property type="protein sequence ID" value="MDO5986198.1"/>
    <property type="molecule type" value="Genomic_DNA"/>
</dbReference>
<evidence type="ECO:0000259" key="3">
    <source>
        <dbReference type="Pfam" id="PF25291"/>
    </source>
</evidence>
<evidence type="ECO:0000313" key="5">
    <source>
        <dbReference type="EMBL" id="MDO5986198.1"/>
    </source>
</evidence>
<dbReference type="InterPro" id="IPR057421">
    <property type="entry name" value="CGLA_M"/>
</dbReference>
<keyword evidence="1" id="KW-0732">Signal</keyword>
<dbReference type="Pfam" id="PF25291">
    <property type="entry name" value="CGLA_C"/>
    <property type="match status" value="1"/>
</dbReference>
<evidence type="ECO:0000259" key="4">
    <source>
        <dbReference type="Pfam" id="PF25292"/>
    </source>
</evidence>
<dbReference type="SUPFAM" id="SSF50998">
    <property type="entry name" value="Quinoprotein alcohol dehydrogenase-like"/>
    <property type="match status" value="1"/>
</dbReference>
<dbReference type="InterPro" id="IPR057420">
    <property type="entry name" value="Beta-prop_CGLA"/>
</dbReference>
<evidence type="ECO:0008006" key="7">
    <source>
        <dbReference type="Google" id="ProtNLM"/>
    </source>
</evidence>
<gene>
    <name evidence="5" type="ORF">Q4Q39_02170</name>
</gene>
<dbReference type="InterPro" id="IPR057422">
    <property type="entry name" value="CGLA_C"/>
</dbReference>
<dbReference type="Proteomes" id="UP001176891">
    <property type="component" value="Unassembled WGS sequence"/>
</dbReference>
<dbReference type="Pfam" id="PF25292">
    <property type="entry name" value="Beta-prop_CGLA"/>
    <property type="match status" value="1"/>
</dbReference>
<evidence type="ECO:0000259" key="2">
    <source>
        <dbReference type="Pfam" id="PF25290"/>
    </source>
</evidence>
<sequence>MKIKLSFTLVILSLCNFTCTANDESPKKPKDFITSISSIRKVVSTQIGNEPALFISGLTGEVGCYTTSGKELWRTSTPNNNALVFDIEAEDINGDNQDEYIAVSADGYVHCWDSTGKTLWNFRPEVKVRLSQVEVIKTDEGAFVFVGGNNNRLYKLDNKGALVSANEIKGVMARMEAGNFVDKNTNSLFVMTYTHDKTGYSYGAFLDPISGEELKEFKTTKLPKDYKSLMVTDVKVSDVNKDGRDDVLIFGTTRQFFPAFYAIDGDGNNFVKFTPTTKEEKQGAKYIYAHAIGESLTPIKDEIIMRHGRIVFKVDTKGKLIERTSTKEKKERFAVNSIVLEKESKTLFVAGEVDGGNAVYALDINSNEGWQRNPPSIGRVPEVRKNIKELYKQVMSFELPSYQTKEKDPWVMVYRSKLDPKIKDLKGANLTIIPRMESWRQKYDRSEIIAAVGEEYGSKRDRRGDYVNEEAYFLDRARTFEKNKEPFVIWAGHGSDPFYTDINTLEKILKVAPTTCHGFVFAEMAKTEDPRSHYYVNTIMPRLAKACREHGFAKLYYRYKQTFWATDVQLEPWRTLFLSKKYKDIVVPCTEDTNSYTQDLNLAGRVGMMMGGYVDNFGMRIVGDNVTGWRPFAPGGQRLPSCFVRSGVMRAIYGAKHGVISGNFDLEDDLELNLLFALMGSGVLPQANQDNIESIGSWHVIDGLNEKFTEKEHSGHDVDNYGKEDEEAVLSVTQVHWAGSSVPEYDFSKALGVDYRWLNFVPELPNGMIPIAPGESEVSLKENNTPYIKSDVSYGIVNGERLEPKEFGAILMETAKKGADNLLINVKGAAWSAIRLDESHIRVILLDQGYLDPQERNAVITFNKKQPTSAKDILSGKPLKVEENQVKLTVPAGAMKFIDITY</sequence>
<dbReference type="Pfam" id="PF25290">
    <property type="entry name" value="CGLA_M"/>
    <property type="match status" value="1"/>
</dbReference>
<feature type="chain" id="PRO_5045448986" description="PQQ-binding-like beta-propeller repeat protein" evidence="1">
    <location>
        <begin position="22"/>
        <end position="902"/>
    </location>
</feature>